<organism evidence="4 5">
    <name type="scientific">Rhododendron williamsianum</name>
    <dbReference type="NCBI Taxonomy" id="262921"/>
    <lineage>
        <taxon>Eukaryota</taxon>
        <taxon>Viridiplantae</taxon>
        <taxon>Streptophyta</taxon>
        <taxon>Embryophyta</taxon>
        <taxon>Tracheophyta</taxon>
        <taxon>Spermatophyta</taxon>
        <taxon>Magnoliopsida</taxon>
        <taxon>eudicotyledons</taxon>
        <taxon>Gunneridae</taxon>
        <taxon>Pentapetalae</taxon>
        <taxon>asterids</taxon>
        <taxon>Ericales</taxon>
        <taxon>Ericaceae</taxon>
        <taxon>Ericoideae</taxon>
        <taxon>Rhodoreae</taxon>
        <taxon>Rhododendron</taxon>
    </lineage>
</organism>
<feature type="non-terminal residue" evidence="4">
    <location>
        <position position="1"/>
    </location>
</feature>
<dbReference type="OrthoDB" id="185373at2759"/>
<evidence type="ECO:0000256" key="2">
    <source>
        <dbReference type="ARBA" id="ARBA00022737"/>
    </source>
</evidence>
<protein>
    <recommendedName>
        <fullName evidence="6">Pentacotripeptide-repeat region of PRORP domain-containing protein</fullName>
    </recommendedName>
</protein>
<dbReference type="InterPro" id="IPR002885">
    <property type="entry name" value="PPR_rpt"/>
</dbReference>
<dbReference type="EMBL" id="QEFC01001818">
    <property type="protein sequence ID" value="KAE9455705.1"/>
    <property type="molecule type" value="Genomic_DNA"/>
</dbReference>
<accession>A0A6A4LDT8</accession>
<reference evidence="4 5" key="1">
    <citation type="journal article" date="2019" name="Genome Biol. Evol.">
        <title>The Rhododendron genome and chromosomal organization provide insight into shared whole-genome duplications across the heath family (Ericaceae).</title>
        <authorList>
            <person name="Soza V.L."/>
            <person name="Lindsley D."/>
            <person name="Waalkes A."/>
            <person name="Ramage E."/>
            <person name="Patwardhan R.P."/>
            <person name="Burton J.N."/>
            <person name="Adey A."/>
            <person name="Kumar A."/>
            <person name="Qiu R."/>
            <person name="Shendure J."/>
            <person name="Hall B."/>
        </authorList>
    </citation>
    <scope>NUCLEOTIDE SEQUENCE [LARGE SCALE GENOMIC DNA]</scope>
    <source>
        <strain evidence="4">RSF 1966-606</strain>
    </source>
</reference>
<keyword evidence="5" id="KW-1185">Reference proteome</keyword>
<dbReference type="NCBIfam" id="TIGR00756">
    <property type="entry name" value="PPR"/>
    <property type="match status" value="1"/>
</dbReference>
<comment type="caution">
    <text evidence="4">The sequence shown here is derived from an EMBL/GenBank/DDBJ whole genome shotgun (WGS) entry which is preliminary data.</text>
</comment>
<evidence type="ECO:0008006" key="6">
    <source>
        <dbReference type="Google" id="ProtNLM"/>
    </source>
</evidence>
<dbReference type="Pfam" id="PF01535">
    <property type="entry name" value="PPR"/>
    <property type="match status" value="2"/>
</dbReference>
<dbReference type="Proteomes" id="UP000428333">
    <property type="component" value="Linkage Group LG07"/>
</dbReference>
<evidence type="ECO:0000256" key="3">
    <source>
        <dbReference type="PROSITE-ProRule" id="PRU00708"/>
    </source>
</evidence>
<evidence type="ECO:0000313" key="5">
    <source>
        <dbReference type="Proteomes" id="UP000428333"/>
    </source>
</evidence>
<dbReference type="InterPro" id="IPR011990">
    <property type="entry name" value="TPR-like_helical_dom_sf"/>
</dbReference>
<name>A0A6A4LDT8_9ERIC</name>
<dbReference type="PROSITE" id="PS51375">
    <property type="entry name" value="PPR"/>
    <property type="match status" value="1"/>
</dbReference>
<keyword evidence="2" id="KW-0677">Repeat</keyword>
<dbReference type="AlphaFoldDB" id="A0A6A4LDT8"/>
<evidence type="ECO:0000256" key="1">
    <source>
        <dbReference type="ARBA" id="ARBA00007626"/>
    </source>
</evidence>
<feature type="repeat" description="PPR" evidence="3">
    <location>
        <begin position="15"/>
        <end position="49"/>
    </location>
</feature>
<dbReference type="InterPro" id="IPR050872">
    <property type="entry name" value="PPR_P_subfamily"/>
</dbReference>
<gene>
    <name evidence="4" type="ORF">C3L33_12390</name>
</gene>
<proteinExistence type="inferred from homology"/>
<dbReference type="PANTHER" id="PTHR46128">
    <property type="entry name" value="MITOCHONDRIAL GROUP I INTRON SPLICING FACTOR CCM1"/>
    <property type="match status" value="1"/>
</dbReference>
<comment type="similarity">
    <text evidence="1">Belongs to the PPR family. P subfamily.</text>
</comment>
<sequence>MNYIGCSSRSVVAPRVKSYKLVLKAFCEEKKMDLAMELVNKMENEGGVMDDGDKGLGPNPNLAAYSVRIMGLCKIKECAGDLETAKEVLDRMVAYGLVSPHSFA</sequence>
<dbReference type="Gene3D" id="1.25.40.10">
    <property type="entry name" value="Tetratricopeptide repeat domain"/>
    <property type="match status" value="1"/>
</dbReference>
<evidence type="ECO:0000313" key="4">
    <source>
        <dbReference type="EMBL" id="KAE9455705.1"/>
    </source>
</evidence>
<dbReference type="PANTHER" id="PTHR46128:SF211">
    <property type="entry name" value="PENTACOTRIPEPTIDE-REPEAT REGION OF PRORP DOMAIN-CONTAINING PROTEIN"/>
    <property type="match status" value="1"/>
</dbReference>